<accession>A0A923NLP6</accession>
<evidence type="ECO:0000313" key="1">
    <source>
        <dbReference type="EMBL" id="MBC6681451.1"/>
    </source>
</evidence>
<organism evidence="1 2">
    <name type="scientific">Zhenpiania hominis</name>
    <dbReference type="NCBI Taxonomy" id="2763644"/>
    <lineage>
        <taxon>Bacteria</taxon>
        <taxon>Bacillati</taxon>
        <taxon>Bacillota</taxon>
        <taxon>Clostridia</taxon>
        <taxon>Peptostreptococcales</taxon>
        <taxon>Anaerovoracaceae</taxon>
        <taxon>Zhenpiania</taxon>
    </lineage>
</organism>
<dbReference type="RefSeq" id="WP_187304530.1">
    <property type="nucleotide sequence ID" value="NZ_JACRYT010000064.1"/>
</dbReference>
<comment type="caution">
    <text evidence="1">The sequence shown here is derived from an EMBL/GenBank/DDBJ whole genome shotgun (WGS) entry which is preliminary data.</text>
</comment>
<sequence length="130" mass="14675">MNINEEMKLHKWAQDMAEQQNSGLSQAQWCKMKGMPATTFQYRCRKVRLAMEEKLQENNSDNAAIVCADSAVKPVKEPDHKLFFAKVDLSQEHHTASGINIKFQDTLISIAPDAPAEHVKMVLEVIAHAQ</sequence>
<reference evidence="1" key="1">
    <citation type="submission" date="2020-08" db="EMBL/GenBank/DDBJ databases">
        <title>Genome public.</title>
        <authorList>
            <person name="Liu C."/>
            <person name="Sun Q."/>
        </authorList>
    </citation>
    <scope>NUCLEOTIDE SEQUENCE</scope>
    <source>
        <strain evidence="1">BX12</strain>
    </source>
</reference>
<keyword evidence="2" id="KW-1185">Reference proteome</keyword>
<dbReference type="NCBIfam" id="NF047593">
    <property type="entry name" value="IS66_ISAeme5_TnpA"/>
    <property type="match status" value="1"/>
</dbReference>
<gene>
    <name evidence="1" type="ORF">H9L42_16725</name>
</gene>
<proteinExistence type="predicted"/>
<name>A0A923NLP6_9FIRM</name>
<dbReference type="Proteomes" id="UP000602647">
    <property type="component" value="Unassembled WGS sequence"/>
</dbReference>
<dbReference type="AlphaFoldDB" id="A0A923NLP6"/>
<protein>
    <submittedName>
        <fullName evidence="1">Uncharacterized protein</fullName>
    </submittedName>
</protein>
<evidence type="ECO:0000313" key="2">
    <source>
        <dbReference type="Proteomes" id="UP000602647"/>
    </source>
</evidence>
<dbReference type="EMBL" id="JACRYT010000064">
    <property type="protein sequence ID" value="MBC6681451.1"/>
    <property type="molecule type" value="Genomic_DNA"/>
</dbReference>